<dbReference type="PANTHER" id="PTHR14098">
    <property type="entry name" value="SH2 DOMAIN CONTAINING PROTEIN"/>
    <property type="match status" value="1"/>
</dbReference>
<dbReference type="Pfam" id="PF00017">
    <property type="entry name" value="SH2"/>
    <property type="match status" value="1"/>
</dbReference>
<feature type="compositionally biased region" description="Acidic residues" evidence="3">
    <location>
        <begin position="136"/>
        <end position="183"/>
    </location>
</feature>
<protein>
    <recommendedName>
        <fullName evidence="4">SH2 domain-containing protein</fullName>
    </recommendedName>
</protein>
<dbReference type="AlphaFoldDB" id="A0A9Q0I8G5"/>
<dbReference type="GO" id="GO:0005737">
    <property type="term" value="C:cytoplasm"/>
    <property type="evidence" value="ECO:0007669"/>
    <property type="project" value="UniProtKB-ARBA"/>
</dbReference>
<keyword evidence="1 2" id="KW-0727">SH2 domain</keyword>
<evidence type="ECO:0000256" key="2">
    <source>
        <dbReference type="PROSITE-ProRule" id="PRU00191"/>
    </source>
</evidence>
<dbReference type="EMBL" id="JANIIK010000115">
    <property type="protein sequence ID" value="KAJ3589150.1"/>
    <property type="molecule type" value="Genomic_DNA"/>
</dbReference>
<evidence type="ECO:0000256" key="1">
    <source>
        <dbReference type="ARBA" id="ARBA00022999"/>
    </source>
</evidence>
<keyword evidence="6" id="KW-1185">Reference proteome</keyword>
<dbReference type="InterPro" id="IPR013761">
    <property type="entry name" value="SAM/pointed_sf"/>
</dbReference>
<comment type="caution">
    <text evidence="5">The sequence shown here is derived from an EMBL/GenBank/DDBJ whole genome shotgun (WGS) entry which is preliminary data.</text>
</comment>
<dbReference type="Proteomes" id="UP001148018">
    <property type="component" value="Unassembled WGS sequence"/>
</dbReference>
<dbReference type="GO" id="GO:0007169">
    <property type="term" value="P:cell surface receptor protein tyrosine kinase signaling pathway"/>
    <property type="evidence" value="ECO:0007669"/>
    <property type="project" value="TreeGrafter"/>
</dbReference>
<dbReference type="InterPro" id="IPR051751">
    <property type="entry name" value="Immunoreceptor_sig_adapters"/>
</dbReference>
<sequence length="557" mass="62299">RERERERERGGEREKGAILFRRSRCLPGCGERYKMSFERVPPRSEVMGWSPQHLANFLRKMNLAGSDKVVVQFSINGARFVNMTENDVLKFPKLHAPMISKICSEMNKKDEKKGLFNKKTTTSKYQEPATPVEDVGWGEDEFESDDDYEDPDAEDGEEDEGSIGDYEFPTEEQEVEEAEENDYEPNPSESTEDFPQVVRPSLPIGEGEYIDNINKPRGVPPAVSPRPGAPSLLAPSPQMASLERQDPSPYRHKSPGRALVPSKPQPPMVERSKKPTRERGDNHSPTAQGLKVNTLDMPGTHSGRPRERSPKPPPWTKPSVSPGSSASLGINSSIKVPSSRFHPEARSETPSPVPASRHHTFPLQTKPIPPRPGIPNLQTRLTDSLPPNLPHGPFPPHVTKSVVNVSRSSSSLGRSPQPTPPHPGPMGPSQLGLQQRAKDLDPCWYVGQIPRSEADHCLKQERKDGSYLVRDSTKQQRDQPYTLMVLHQDKVYNIQIRLHNKQYLLGTGMNVHETFPTVRAMISHYAQTPLLLIDAKNRATSQQNHCLLSDPAGYRLT</sequence>
<feature type="compositionally biased region" description="Polar residues" evidence="3">
    <location>
        <begin position="318"/>
        <end position="336"/>
    </location>
</feature>
<dbReference type="InterPro" id="IPR000980">
    <property type="entry name" value="SH2"/>
</dbReference>
<gene>
    <name evidence="5" type="ORF">NHX12_009998</name>
</gene>
<feature type="compositionally biased region" description="Low complexity" evidence="3">
    <location>
        <begin position="401"/>
        <end position="416"/>
    </location>
</feature>
<dbReference type="OrthoDB" id="9934029at2759"/>
<dbReference type="PROSITE" id="PS50001">
    <property type="entry name" value="SH2"/>
    <property type="match status" value="1"/>
</dbReference>
<evidence type="ECO:0000256" key="3">
    <source>
        <dbReference type="SAM" id="MobiDB-lite"/>
    </source>
</evidence>
<dbReference type="InterPro" id="IPR036860">
    <property type="entry name" value="SH2_dom_sf"/>
</dbReference>
<feature type="non-terminal residue" evidence="5">
    <location>
        <position position="1"/>
    </location>
</feature>
<feature type="compositionally biased region" description="Pro residues" evidence="3">
    <location>
        <begin position="417"/>
        <end position="426"/>
    </location>
</feature>
<dbReference type="SUPFAM" id="SSF47769">
    <property type="entry name" value="SAM/Pointed domain"/>
    <property type="match status" value="1"/>
</dbReference>
<feature type="compositionally biased region" description="Pro residues" evidence="3">
    <location>
        <begin position="218"/>
        <end position="228"/>
    </location>
</feature>
<evidence type="ECO:0000259" key="4">
    <source>
        <dbReference type="PROSITE" id="PS50001"/>
    </source>
</evidence>
<organism evidence="5 6">
    <name type="scientific">Muraenolepis orangiensis</name>
    <name type="common">Patagonian moray cod</name>
    <dbReference type="NCBI Taxonomy" id="630683"/>
    <lineage>
        <taxon>Eukaryota</taxon>
        <taxon>Metazoa</taxon>
        <taxon>Chordata</taxon>
        <taxon>Craniata</taxon>
        <taxon>Vertebrata</taxon>
        <taxon>Euteleostomi</taxon>
        <taxon>Actinopterygii</taxon>
        <taxon>Neopterygii</taxon>
        <taxon>Teleostei</taxon>
        <taxon>Neoteleostei</taxon>
        <taxon>Acanthomorphata</taxon>
        <taxon>Zeiogadaria</taxon>
        <taxon>Gadariae</taxon>
        <taxon>Gadiformes</taxon>
        <taxon>Muraenolepidoidei</taxon>
        <taxon>Muraenolepididae</taxon>
        <taxon>Muraenolepis</taxon>
    </lineage>
</organism>
<evidence type="ECO:0000313" key="6">
    <source>
        <dbReference type="Proteomes" id="UP001148018"/>
    </source>
</evidence>
<dbReference type="GO" id="GO:0035556">
    <property type="term" value="P:intracellular signal transduction"/>
    <property type="evidence" value="ECO:0007669"/>
    <property type="project" value="TreeGrafter"/>
</dbReference>
<name>A0A9Q0I8G5_9TELE</name>
<feature type="compositionally biased region" description="Pro residues" evidence="3">
    <location>
        <begin position="387"/>
        <end position="396"/>
    </location>
</feature>
<dbReference type="FunFam" id="3.30.505.10:FF:000016">
    <property type="entry name" value="B-cell linker protein isoform 2"/>
    <property type="match status" value="1"/>
</dbReference>
<dbReference type="PANTHER" id="PTHR14098:SF1">
    <property type="entry name" value="LYMPHOCYTE CYTOSOLIC PROTEIN 2"/>
    <property type="match status" value="1"/>
</dbReference>
<dbReference type="Gene3D" id="1.10.150.50">
    <property type="entry name" value="Transcription Factor, Ets-1"/>
    <property type="match status" value="1"/>
</dbReference>
<feature type="compositionally biased region" description="Basic and acidic residues" evidence="3">
    <location>
        <begin position="270"/>
        <end position="282"/>
    </location>
</feature>
<proteinExistence type="predicted"/>
<dbReference type="SMART" id="SM00252">
    <property type="entry name" value="SH2"/>
    <property type="match status" value="1"/>
</dbReference>
<feature type="domain" description="SH2" evidence="4">
    <location>
        <begin position="444"/>
        <end position="552"/>
    </location>
</feature>
<accession>A0A9Q0I8G5</accession>
<dbReference type="Gene3D" id="3.30.505.10">
    <property type="entry name" value="SH2 domain"/>
    <property type="match status" value="1"/>
</dbReference>
<dbReference type="SUPFAM" id="SSF55550">
    <property type="entry name" value="SH2 domain"/>
    <property type="match status" value="1"/>
</dbReference>
<evidence type="ECO:0000313" key="5">
    <source>
        <dbReference type="EMBL" id="KAJ3589150.1"/>
    </source>
</evidence>
<feature type="region of interest" description="Disordered" evidence="3">
    <location>
        <begin position="117"/>
        <end position="433"/>
    </location>
</feature>
<dbReference type="PRINTS" id="PR00401">
    <property type="entry name" value="SH2DOMAIN"/>
</dbReference>
<reference evidence="5" key="1">
    <citation type="submission" date="2022-07" db="EMBL/GenBank/DDBJ databases">
        <title>Chromosome-level genome of Muraenolepis orangiensis.</title>
        <authorList>
            <person name="Kim J."/>
        </authorList>
    </citation>
    <scope>NUCLEOTIDE SEQUENCE</scope>
    <source>
        <strain evidence="5">KU_S4_2022</strain>
        <tissue evidence="5">Muscle</tissue>
    </source>
</reference>